<proteinExistence type="predicted"/>
<accession>A0A8D8K7W0</accession>
<protein>
    <submittedName>
        <fullName evidence="2">(northern house mosquito) hypothetical protein</fullName>
    </submittedName>
</protein>
<dbReference type="AlphaFoldDB" id="A0A8D8K7W0"/>
<feature type="compositionally biased region" description="Low complexity" evidence="1">
    <location>
        <begin position="80"/>
        <end position="91"/>
    </location>
</feature>
<feature type="compositionally biased region" description="Basic residues" evidence="1">
    <location>
        <begin position="1"/>
        <end position="27"/>
    </location>
</feature>
<reference evidence="2" key="1">
    <citation type="submission" date="2021-05" db="EMBL/GenBank/DDBJ databases">
        <authorList>
            <person name="Alioto T."/>
            <person name="Alioto T."/>
            <person name="Gomez Garrido J."/>
        </authorList>
    </citation>
    <scope>NUCLEOTIDE SEQUENCE</scope>
</reference>
<dbReference type="EMBL" id="HBUE01315099">
    <property type="protein sequence ID" value="CAG6585253.1"/>
    <property type="molecule type" value="Transcribed_RNA"/>
</dbReference>
<feature type="compositionally biased region" description="Low complexity" evidence="1">
    <location>
        <begin position="64"/>
        <end position="73"/>
    </location>
</feature>
<evidence type="ECO:0000256" key="1">
    <source>
        <dbReference type="SAM" id="MobiDB-lite"/>
    </source>
</evidence>
<feature type="region of interest" description="Disordered" evidence="1">
    <location>
        <begin position="1"/>
        <end position="50"/>
    </location>
</feature>
<evidence type="ECO:0000313" key="2">
    <source>
        <dbReference type="EMBL" id="CAG6585253.1"/>
    </source>
</evidence>
<feature type="region of interest" description="Disordered" evidence="1">
    <location>
        <begin position="64"/>
        <end position="91"/>
    </location>
</feature>
<feature type="region of interest" description="Disordered" evidence="1">
    <location>
        <begin position="103"/>
        <end position="127"/>
    </location>
</feature>
<organism evidence="2">
    <name type="scientific">Culex pipiens</name>
    <name type="common">House mosquito</name>
    <dbReference type="NCBI Taxonomy" id="7175"/>
    <lineage>
        <taxon>Eukaryota</taxon>
        <taxon>Metazoa</taxon>
        <taxon>Ecdysozoa</taxon>
        <taxon>Arthropoda</taxon>
        <taxon>Hexapoda</taxon>
        <taxon>Insecta</taxon>
        <taxon>Pterygota</taxon>
        <taxon>Neoptera</taxon>
        <taxon>Endopterygota</taxon>
        <taxon>Diptera</taxon>
        <taxon>Nematocera</taxon>
        <taxon>Culicoidea</taxon>
        <taxon>Culicidae</taxon>
        <taxon>Culicinae</taxon>
        <taxon>Culicini</taxon>
        <taxon>Culex</taxon>
        <taxon>Culex</taxon>
    </lineage>
</organism>
<name>A0A8D8K7W0_CULPI</name>
<sequence length="127" mass="14100">MARPWVTRRSRRRRRRRTGTGTCRRRRPEVVPVGTGTPEGTIRTSRKRTTAMGCPRWKTLTTTSWSRSTGRWTASARPPSSGWTTTKSSGSICPCRSIRPRSCSTGWTAPTSSTRPSGKSANWSAST</sequence>
<dbReference type="EMBL" id="HBUE01208749">
    <property type="protein sequence ID" value="CAG6533373.1"/>
    <property type="molecule type" value="Transcribed_RNA"/>
</dbReference>